<protein>
    <recommendedName>
        <fullName evidence="8">Titin</fullName>
    </recommendedName>
</protein>
<dbReference type="AlphaFoldDB" id="A0AAN8NTV5"/>
<dbReference type="InterPro" id="IPR036179">
    <property type="entry name" value="Ig-like_dom_sf"/>
</dbReference>
<feature type="compositionally biased region" description="Polar residues" evidence="3">
    <location>
        <begin position="937"/>
        <end position="947"/>
    </location>
</feature>
<feature type="compositionally biased region" description="Basic and acidic residues" evidence="3">
    <location>
        <begin position="769"/>
        <end position="785"/>
    </location>
</feature>
<feature type="region of interest" description="Disordered" evidence="3">
    <location>
        <begin position="1017"/>
        <end position="1053"/>
    </location>
</feature>
<feature type="domain" description="Ig-like" evidence="4">
    <location>
        <begin position="181"/>
        <end position="264"/>
    </location>
</feature>
<dbReference type="SMART" id="SM00060">
    <property type="entry name" value="FN3"/>
    <property type="match status" value="2"/>
</dbReference>
<dbReference type="InterPro" id="IPR003961">
    <property type="entry name" value="FN3_dom"/>
</dbReference>
<evidence type="ECO:0000313" key="7">
    <source>
        <dbReference type="Proteomes" id="UP001372834"/>
    </source>
</evidence>
<gene>
    <name evidence="6" type="ORF">RUM43_002660</name>
</gene>
<dbReference type="PANTHER" id="PTHR13817">
    <property type="entry name" value="TITIN"/>
    <property type="match status" value="1"/>
</dbReference>
<dbReference type="Pfam" id="PF07679">
    <property type="entry name" value="I-set"/>
    <property type="match status" value="2"/>
</dbReference>
<dbReference type="PROSITE" id="PS50835">
    <property type="entry name" value="IG_LIKE"/>
    <property type="match status" value="2"/>
</dbReference>
<dbReference type="EMBL" id="JAWJWE010000036">
    <property type="protein sequence ID" value="KAK6628844.1"/>
    <property type="molecule type" value="Genomic_DNA"/>
</dbReference>
<feature type="compositionally biased region" description="Basic and acidic residues" evidence="3">
    <location>
        <begin position="1144"/>
        <end position="1153"/>
    </location>
</feature>
<evidence type="ECO:0000256" key="2">
    <source>
        <dbReference type="ARBA" id="ARBA00023319"/>
    </source>
</evidence>
<keyword evidence="1" id="KW-0677">Repeat</keyword>
<dbReference type="SUPFAM" id="SSF48726">
    <property type="entry name" value="Immunoglobulin"/>
    <property type="match status" value="2"/>
</dbReference>
<dbReference type="Proteomes" id="UP001372834">
    <property type="component" value="Unassembled WGS sequence"/>
</dbReference>
<feature type="domain" description="Fibronectin type-III" evidence="5">
    <location>
        <begin position="372"/>
        <end position="464"/>
    </location>
</feature>
<organism evidence="6 7">
    <name type="scientific">Polyplax serrata</name>
    <name type="common">Common mouse louse</name>
    <dbReference type="NCBI Taxonomy" id="468196"/>
    <lineage>
        <taxon>Eukaryota</taxon>
        <taxon>Metazoa</taxon>
        <taxon>Ecdysozoa</taxon>
        <taxon>Arthropoda</taxon>
        <taxon>Hexapoda</taxon>
        <taxon>Insecta</taxon>
        <taxon>Pterygota</taxon>
        <taxon>Neoptera</taxon>
        <taxon>Paraneoptera</taxon>
        <taxon>Psocodea</taxon>
        <taxon>Troctomorpha</taxon>
        <taxon>Phthiraptera</taxon>
        <taxon>Anoplura</taxon>
        <taxon>Polyplacidae</taxon>
        <taxon>Polyplax</taxon>
    </lineage>
</organism>
<dbReference type="Pfam" id="PF00041">
    <property type="entry name" value="fn3"/>
    <property type="match status" value="2"/>
</dbReference>
<feature type="region of interest" description="Disordered" evidence="3">
    <location>
        <begin position="1111"/>
        <end position="1153"/>
    </location>
</feature>
<dbReference type="CDD" id="cd00063">
    <property type="entry name" value="FN3"/>
    <property type="match status" value="2"/>
</dbReference>
<feature type="compositionally biased region" description="Basic residues" evidence="3">
    <location>
        <begin position="558"/>
        <end position="568"/>
    </location>
</feature>
<dbReference type="PRINTS" id="PR00014">
    <property type="entry name" value="FNTYPEIII"/>
</dbReference>
<dbReference type="InterPro" id="IPR003598">
    <property type="entry name" value="Ig_sub2"/>
</dbReference>
<comment type="caution">
    <text evidence="6">The sequence shown here is derived from an EMBL/GenBank/DDBJ whole genome shotgun (WGS) entry which is preliminary data.</text>
</comment>
<evidence type="ECO:0000256" key="3">
    <source>
        <dbReference type="SAM" id="MobiDB-lite"/>
    </source>
</evidence>
<dbReference type="FunFam" id="2.60.40.10:FF:000612">
    <property type="entry name" value="palladin isoform X1"/>
    <property type="match status" value="1"/>
</dbReference>
<reference evidence="6 7" key="1">
    <citation type="submission" date="2023-10" db="EMBL/GenBank/DDBJ databases">
        <title>Genomes of two closely related lineages of the louse Polyplax serrata with different host specificities.</title>
        <authorList>
            <person name="Martinu J."/>
            <person name="Tarabai H."/>
            <person name="Stefka J."/>
            <person name="Hypsa V."/>
        </authorList>
    </citation>
    <scope>NUCLEOTIDE SEQUENCE [LARGE SCALE GENOMIC DNA]</scope>
    <source>
        <strain evidence="6">HR10_N</strain>
    </source>
</reference>
<dbReference type="InterPro" id="IPR013098">
    <property type="entry name" value="Ig_I-set"/>
</dbReference>
<dbReference type="InterPro" id="IPR013783">
    <property type="entry name" value="Ig-like_fold"/>
</dbReference>
<feature type="compositionally biased region" description="Low complexity" evidence="3">
    <location>
        <begin position="850"/>
        <end position="860"/>
    </location>
</feature>
<feature type="domain" description="Ig-like" evidence="4">
    <location>
        <begin position="274"/>
        <end position="348"/>
    </location>
</feature>
<dbReference type="GO" id="GO:0045214">
    <property type="term" value="P:sarcomere organization"/>
    <property type="evidence" value="ECO:0007669"/>
    <property type="project" value="TreeGrafter"/>
</dbReference>
<evidence type="ECO:0000256" key="1">
    <source>
        <dbReference type="ARBA" id="ARBA00022737"/>
    </source>
</evidence>
<evidence type="ECO:0000313" key="6">
    <source>
        <dbReference type="EMBL" id="KAK6628844.1"/>
    </source>
</evidence>
<feature type="compositionally biased region" description="Basic and acidic residues" evidence="3">
    <location>
        <begin position="810"/>
        <end position="819"/>
    </location>
</feature>
<dbReference type="CDD" id="cd00096">
    <property type="entry name" value="Ig"/>
    <property type="match status" value="1"/>
</dbReference>
<dbReference type="InterPro" id="IPR050964">
    <property type="entry name" value="Striated_Muscle_Regulatory"/>
</dbReference>
<dbReference type="InterPro" id="IPR036116">
    <property type="entry name" value="FN3_sf"/>
</dbReference>
<feature type="compositionally biased region" description="Basic and acidic residues" evidence="3">
    <location>
        <begin position="530"/>
        <end position="539"/>
    </location>
</feature>
<feature type="region of interest" description="Disordered" evidence="3">
    <location>
        <begin position="1"/>
        <end position="26"/>
    </location>
</feature>
<feature type="compositionally biased region" description="Low complexity" evidence="3">
    <location>
        <begin position="540"/>
        <end position="552"/>
    </location>
</feature>
<dbReference type="PANTHER" id="PTHR13817:SF167">
    <property type="entry name" value="MYOMESIN AND MYOSIN BINDING PROTEIN"/>
    <property type="match status" value="1"/>
</dbReference>
<dbReference type="InterPro" id="IPR007110">
    <property type="entry name" value="Ig-like_dom"/>
</dbReference>
<evidence type="ECO:0000259" key="4">
    <source>
        <dbReference type="PROSITE" id="PS50835"/>
    </source>
</evidence>
<evidence type="ECO:0008006" key="8">
    <source>
        <dbReference type="Google" id="ProtNLM"/>
    </source>
</evidence>
<proteinExistence type="predicted"/>
<dbReference type="PROSITE" id="PS50853">
    <property type="entry name" value="FN3"/>
    <property type="match status" value="2"/>
</dbReference>
<feature type="region of interest" description="Disordered" evidence="3">
    <location>
        <begin position="519"/>
        <end position="606"/>
    </location>
</feature>
<dbReference type="Gene3D" id="2.60.40.10">
    <property type="entry name" value="Immunoglobulins"/>
    <property type="match status" value="4"/>
</dbReference>
<dbReference type="SUPFAM" id="SSF49265">
    <property type="entry name" value="Fibronectin type III"/>
    <property type="match status" value="1"/>
</dbReference>
<evidence type="ECO:0000259" key="5">
    <source>
        <dbReference type="PROSITE" id="PS50853"/>
    </source>
</evidence>
<dbReference type="FunFam" id="2.60.40.10:FF:000031">
    <property type="entry name" value="Myosin-binding protein C, slow type"/>
    <property type="match status" value="1"/>
</dbReference>
<feature type="region of interest" description="Disordered" evidence="3">
    <location>
        <begin position="843"/>
        <end position="880"/>
    </location>
</feature>
<sequence>MRLFQQSQDRRKPEETAEQQENSVRLHTHTHRNLNQCSLGVTSDEFFHAMGNQQVKEKRDYVKRIDWETAECPSPPGKPYLVPETNERFADIITIRWAPPSSNGGIPIIGYIVEHRRTGSPHWLRATPHLIRETELPLTGLEPGWRYQFRVTAENEVGRSSFGDVSEPLTVSPHKSAASAPFFNIELQNKSGLENEKVEFKIHVIGVPTPTIAWYKDGFEVFSSRRTKIVTEDDHSTFIIHQAALEDEGEIKCTATNRAGHAVTKAILKLEAPPRIRLPRQYEDGLIFEKGDSIRLKATVAGRPIPEVTWYHNGEIIRKNERIDIVHSKTGSMLKIREACRSDRGEYSILGINKIGDDMTSFLVTVTDRPSPPGKIKVERLGRKVNLTWLAPEDDGGCKIGTYIIEYFRVGWDMWLKARNSRQLSTSLENLIEGSQYKFRVRAENPYGISEPSEESEFIFVPDARRGLLTPPVVKSTSPVVNETKSTLKKKCEVPPGETEEAKRRRLLEEKARKLLDTPLSQLLPYENTSPDKKRRAESSSESIPFSEGSDSIPPTVPRRKNKGKKRINLNSSSSDIDERQKLTPSPGGRSSDYESSGQDINIKPSKLLDVKKQNLEKPLLKIDKVRTEENDLYTDQSPLYPRETDDSIIHGSSELMLVIYPRDRSKSVELSSQQRSEIELHLRQEGVAPPMSLSSPELSSTEGFELPPLRDAVSSTELLYERTAARLYQDAIEEESQGMVKRRYSTDKKSVERRASFKEQILERRRSFRENDNKIQESKPKENEIQTTNENLRKDDHLTLPLNNRRSNLSKERLSSVEKENLEFSAVRERLRQKEENNRLKALSIQQLSDTTTTTSSSIDTDDVEEQEEDEDEDGSFYINKNSYFNSDGFFLLNDPKTKPSNKPSILENDTYHPRNMVPTRSILSKVEIVGDSDPKSPSQPCSPQTAKKETVQKEHKKKDKGAKILKKFGLKKDKSITEVTPVDQNATPQPKPILKNKQQVKVKTSPMRRLNLIPSRTSEKSVSEEESENENLGKKKKVRITEPNVQEDTAKVEEEKKVDMNAVENQVLISHYSNIVQEFGGHRRPSTRLFLNYDELKAQATVQGRAVRGTTAVDSADKPEIQKPPNKALEKKSAEPPALKMATERKPSEIKKPQSKFHMSFDYATDIAMFLLACWLYFFKNELYAIPVLCVMAYRQLKDMAVEKYQKFTKFTPQVVSDNTQEKPKPNEHQ</sequence>
<accession>A0AAN8NTV5</accession>
<feature type="compositionally biased region" description="Acidic residues" evidence="3">
    <location>
        <begin position="861"/>
        <end position="876"/>
    </location>
</feature>
<dbReference type="SMART" id="SM00408">
    <property type="entry name" value="IGc2"/>
    <property type="match status" value="2"/>
</dbReference>
<dbReference type="SMART" id="SM00409">
    <property type="entry name" value="IG"/>
    <property type="match status" value="2"/>
</dbReference>
<name>A0AAN8NTV5_POLSC</name>
<feature type="region of interest" description="Disordered" evidence="3">
    <location>
        <begin position="931"/>
        <end position="965"/>
    </location>
</feature>
<feature type="compositionally biased region" description="Basic residues" evidence="3">
    <location>
        <begin position="956"/>
        <end position="965"/>
    </location>
</feature>
<dbReference type="GO" id="GO:0031430">
    <property type="term" value="C:M band"/>
    <property type="evidence" value="ECO:0007669"/>
    <property type="project" value="TreeGrafter"/>
</dbReference>
<dbReference type="InterPro" id="IPR003599">
    <property type="entry name" value="Ig_sub"/>
</dbReference>
<feature type="domain" description="Fibronectin type-III" evidence="5">
    <location>
        <begin position="75"/>
        <end position="174"/>
    </location>
</feature>
<keyword evidence="2" id="KW-0393">Immunoglobulin domain</keyword>
<feature type="region of interest" description="Disordered" evidence="3">
    <location>
        <begin position="769"/>
        <end position="819"/>
    </location>
</feature>